<evidence type="ECO:0000313" key="2">
    <source>
        <dbReference type="EMBL" id="MFC5604326.1"/>
    </source>
</evidence>
<keyword evidence="1" id="KW-0812">Transmembrane</keyword>
<comment type="caution">
    <text evidence="2">The sequence shown here is derived from an EMBL/GenBank/DDBJ whole genome shotgun (WGS) entry which is preliminary data.</text>
</comment>
<feature type="transmembrane region" description="Helical" evidence="1">
    <location>
        <begin position="114"/>
        <end position="134"/>
    </location>
</feature>
<keyword evidence="3" id="KW-1185">Reference proteome</keyword>
<feature type="transmembrane region" description="Helical" evidence="1">
    <location>
        <begin position="86"/>
        <end position="108"/>
    </location>
</feature>
<feature type="transmembrane region" description="Helical" evidence="1">
    <location>
        <begin position="33"/>
        <end position="54"/>
    </location>
</feature>
<feature type="transmembrane region" description="Helical" evidence="1">
    <location>
        <begin position="60"/>
        <end position="79"/>
    </location>
</feature>
<proteinExistence type="predicted"/>
<protein>
    <submittedName>
        <fullName evidence="2">Uncharacterized protein</fullName>
    </submittedName>
</protein>
<keyword evidence="1" id="KW-0472">Membrane</keyword>
<dbReference type="RefSeq" id="WP_381446080.1">
    <property type="nucleotide sequence ID" value="NZ_JBHSNP010000027.1"/>
</dbReference>
<accession>A0ABW0TZ64</accession>
<evidence type="ECO:0000313" key="3">
    <source>
        <dbReference type="Proteomes" id="UP001596071"/>
    </source>
</evidence>
<sequence length="136" mass="15082">MPIWLFIYVDSCLFLIFYLYVRKIKKRIGFQLGMNISIVMGGMMAMLSGVLFILQFPFHFTSITMLSALIGMGSGAMYGKLFDYQTFVAGLTNGAIVGLMAPMIGTVVEMPGKFVWGLHILFAICMVVILSSVIRS</sequence>
<dbReference type="Proteomes" id="UP001596071">
    <property type="component" value="Unassembled WGS sequence"/>
</dbReference>
<name>A0ABW0TZ64_9BACL</name>
<keyword evidence="1" id="KW-1133">Transmembrane helix</keyword>
<organism evidence="2 3">
    <name type="scientific">Sporosarcina koreensis</name>
    <dbReference type="NCBI Taxonomy" id="334735"/>
    <lineage>
        <taxon>Bacteria</taxon>
        <taxon>Bacillati</taxon>
        <taxon>Bacillota</taxon>
        <taxon>Bacilli</taxon>
        <taxon>Bacillales</taxon>
        <taxon>Caryophanaceae</taxon>
        <taxon>Sporosarcina</taxon>
    </lineage>
</organism>
<dbReference type="EMBL" id="JBHSNP010000027">
    <property type="protein sequence ID" value="MFC5604326.1"/>
    <property type="molecule type" value="Genomic_DNA"/>
</dbReference>
<gene>
    <name evidence="2" type="ORF">ACFPTP_13935</name>
</gene>
<feature type="transmembrane region" description="Helical" evidence="1">
    <location>
        <begin position="6"/>
        <end position="21"/>
    </location>
</feature>
<evidence type="ECO:0000256" key="1">
    <source>
        <dbReference type="SAM" id="Phobius"/>
    </source>
</evidence>
<reference evidence="3" key="1">
    <citation type="journal article" date="2019" name="Int. J. Syst. Evol. Microbiol.">
        <title>The Global Catalogue of Microorganisms (GCM) 10K type strain sequencing project: providing services to taxonomists for standard genome sequencing and annotation.</title>
        <authorList>
            <consortium name="The Broad Institute Genomics Platform"/>
            <consortium name="The Broad Institute Genome Sequencing Center for Infectious Disease"/>
            <person name="Wu L."/>
            <person name="Ma J."/>
        </authorList>
    </citation>
    <scope>NUCLEOTIDE SEQUENCE [LARGE SCALE GENOMIC DNA]</scope>
    <source>
        <strain evidence="3">KACC 11299</strain>
    </source>
</reference>